<name>A0A921MZZ2_9FIRM</name>
<gene>
    <name evidence="1" type="ORF">K8V90_04650</name>
</gene>
<reference evidence="1" key="2">
    <citation type="submission" date="2021-09" db="EMBL/GenBank/DDBJ databases">
        <authorList>
            <person name="Gilroy R."/>
        </authorList>
    </citation>
    <scope>NUCLEOTIDE SEQUENCE</scope>
    <source>
        <strain evidence="1">1277</strain>
    </source>
</reference>
<dbReference type="EMBL" id="DYUB01000155">
    <property type="protein sequence ID" value="HJG96376.1"/>
    <property type="molecule type" value="Genomic_DNA"/>
</dbReference>
<comment type="caution">
    <text evidence="1">The sequence shown here is derived from an EMBL/GenBank/DDBJ whole genome shotgun (WGS) entry which is preliminary data.</text>
</comment>
<evidence type="ECO:0000313" key="1">
    <source>
        <dbReference type="EMBL" id="HJG96376.1"/>
    </source>
</evidence>
<evidence type="ECO:0000313" key="2">
    <source>
        <dbReference type="Proteomes" id="UP000776700"/>
    </source>
</evidence>
<reference evidence="1" key="1">
    <citation type="journal article" date="2021" name="PeerJ">
        <title>Extensive microbial diversity within the chicken gut microbiome revealed by metagenomics and culture.</title>
        <authorList>
            <person name="Gilroy R."/>
            <person name="Ravi A."/>
            <person name="Getino M."/>
            <person name="Pursley I."/>
            <person name="Horton D.L."/>
            <person name="Alikhan N.F."/>
            <person name="Baker D."/>
            <person name="Gharbi K."/>
            <person name="Hall N."/>
            <person name="Watson M."/>
            <person name="Adriaenssens E.M."/>
            <person name="Foster-Nyarko E."/>
            <person name="Jarju S."/>
            <person name="Secka A."/>
            <person name="Antonio M."/>
            <person name="Oren A."/>
            <person name="Chaudhuri R.R."/>
            <person name="La Ragione R."/>
            <person name="Hildebrand F."/>
            <person name="Pallen M.J."/>
        </authorList>
    </citation>
    <scope>NUCLEOTIDE SEQUENCE</scope>
    <source>
        <strain evidence="1">1277</strain>
    </source>
</reference>
<accession>A0A921MZZ2</accession>
<sequence length="1693" mass="193985">MFDYSNMIKRAIEFFPIWSDIRKRGTKSIGGMVVNSALEETLELEKAIQAYKDFYFLDKYQDKEEEVIAYVYAANVGTLEDLDNTSIIYNDQEYFITLDIDEFYSNETLAYYENGLIYIQEALYNKNNINSIILSIDDYKYTYTLERKHVWNIFDEFACFVGLERHTNESNTSLKERILFSTKNLGSNTEEGLKNAIMSELIGMFPEMQSEEIEITKLTPESLTKPYKEFNSLLDMLSSINRDVLKDKRWDLDKWSYDFKSIAFLDNVWDDVVETYQNGIGHGDDLKVVIADNDTTTDADIVLYNKSTVKLDKYVADKHIKKNINFKLKRYENILNPIKAKYAIKASEAIDITHENIELSVFENNEKKESRKIEEIYKIGKGVTSVDNSKITDDKPYRLEFYSDSNFDGMKISKAKVIYKHKTTGEIIESRNLLKAAPGFSYNASGELVNTSIKKTVKSVNHFNQYENLADSKSGIVLASNRNEGKAVLNVSGLGLNLVNIDIENQLADIPKSLIKYNQFCFWREDELVFRYDTNKERKFEIETEANIISFKLLEGDADVFIEIDGVTEYFKISGNRNVEIFSESSKLSPKKMKVTVISNSVITTKFSDFKYCCHTVDLKLQYGALIKDSEGYRLPNFAVNSLIVSMSSKTSSSPVLKSIYIGADIRQLRYKTEVIESRPNTNRIIEIKSNCLADLLHVDVVGNTVSKTENYVPATSYKAVQDDAWIRLNTDEYESIKEITTSVGAIHVIEESGKLYYNISLKMGQTVNSVIIDGVKNVPAKTITLEKMIQSYIPHFDKETDRIYACKLCKGLLVADNDPDNPKLTIVNIKSNIFTGINASYYKFTKLPNTLGIVFNNDTSEIHSSETNLPFNSISFMPGGTKVYQAINEANIYTGEVRGIKILNNFSPILNSSALMYYQVEPFESNVKYEVKFSSTIESDNSFDDLLNWSVGLKDIAIKTPIDLSNTENYEISELEVTDEVLLSRHIELQKSYKIGDNREVFTNRYMIIPESGTVLYERYSDNQNQSLIVQEEIIMEEDGFTKLAYSNIDEMLYTGFSPYSGSNELLVKDFELLKDEGIILWTNKDYINASRKVYLRYTIKNPIAILLDEDLLYKAIGYNVDAYDEVGRFKIAGVDDGYKFDLRQIDNYKDVDMVYTICSSPAFQADGFNDILTFKKTVNRDTILVRTGYYYINGREYYLFPSKDEIVLDEEKYIDMENVELSGEEITLFKRTDNYVRNSEMLFRGMNELYNFDASKSQVKGVSAINSITACDSFNSWNVFGTKMVLKDGLNQLGISFMPEIPNGYAYIELTDYLEKGDNYLSFWAEKSLEVFIGEEKKYLGLNFPDSISIKIGQEIPYRDDEIRTITIKQDDNKKYYLIVKGQGTIDDIILSNDISSISAHTKNIDLLGLSINEGFKQGQKHRVFLNSNKDAINKGAALTKDGYVKTASNMYWGISPLKSYDSKEDFATCSTENIHFENSYVRTGRTEGYIETAPIYLDNPMTIKRVIVKANEIGFDDMRGFKIQILSSNTREGVYMPINTFNDNYGYVYGDALLKYIKIKVTMPDNKFLNNLNIYAEYKSTEANAPKVLMPSSGELITKIYDAQYSTDYRIREISIADISNINDVEIQVRASKEDYSADVWHPWQTLELKHNLTLKNELKFYGTRFFQIKVLLKTSNAFIKINNIDIEVM</sequence>
<dbReference type="Proteomes" id="UP000776700">
    <property type="component" value="Unassembled WGS sequence"/>
</dbReference>
<organism evidence="1 2">
    <name type="scientific">Romboutsia timonensis</name>
    <dbReference type="NCBI Taxonomy" id="1776391"/>
    <lineage>
        <taxon>Bacteria</taxon>
        <taxon>Bacillati</taxon>
        <taxon>Bacillota</taxon>
        <taxon>Clostridia</taxon>
        <taxon>Peptostreptococcales</taxon>
        <taxon>Peptostreptococcaceae</taxon>
        <taxon>Romboutsia</taxon>
    </lineage>
</organism>
<protein>
    <submittedName>
        <fullName evidence="1">Uncharacterized protein</fullName>
    </submittedName>
</protein>
<proteinExistence type="predicted"/>